<feature type="transmembrane region" description="Helical" evidence="1">
    <location>
        <begin position="180"/>
        <end position="199"/>
    </location>
</feature>
<evidence type="ECO:0000256" key="2">
    <source>
        <dbReference type="SAM" id="SignalP"/>
    </source>
</evidence>
<evidence type="ECO:0000313" key="4">
    <source>
        <dbReference type="Proteomes" id="UP000604046"/>
    </source>
</evidence>
<feature type="transmembrane region" description="Helical" evidence="1">
    <location>
        <begin position="73"/>
        <end position="95"/>
    </location>
</feature>
<feature type="transmembrane region" description="Helical" evidence="1">
    <location>
        <begin position="101"/>
        <end position="120"/>
    </location>
</feature>
<keyword evidence="4" id="KW-1185">Reference proteome</keyword>
<comment type="caution">
    <text evidence="3">The sequence shown here is derived from an EMBL/GenBank/DDBJ whole genome shotgun (WGS) entry which is preliminary data.</text>
</comment>
<feature type="transmembrane region" description="Helical" evidence="1">
    <location>
        <begin position="353"/>
        <end position="372"/>
    </location>
</feature>
<keyword evidence="2" id="KW-0732">Signal</keyword>
<proteinExistence type="predicted"/>
<name>A0A812HHK2_9DINO</name>
<feature type="transmembrane region" description="Helical" evidence="1">
    <location>
        <begin position="392"/>
        <end position="409"/>
    </location>
</feature>
<evidence type="ECO:0000256" key="1">
    <source>
        <dbReference type="SAM" id="Phobius"/>
    </source>
</evidence>
<feature type="transmembrane region" description="Helical" evidence="1">
    <location>
        <begin position="211"/>
        <end position="234"/>
    </location>
</feature>
<evidence type="ECO:0000313" key="3">
    <source>
        <dbReference type="EMBL" id="CAE6951092.1"/>
    </source>
</evidence>
<accession>A0A812HHK2</accession>
<reference evidence="3" key="1">
    <citation type="submission" date="2021-02" db="EMBL/GenBank/DDBJ databases">
        <authorList>
            <person name="Dougan E. K."/>
            <person name="Rhodes N."/>
            <person name="Thang M."/>
            <person name="Chan C."/>
        </authorList>
    </citation>
    <scope>NUCLEOTIDE SEQUENCE</scope>
</reference>
<dbReference type="Proteomes" id="UP000604046">
    <property type="component" value="Unassembled WGS sequence"/>
</dbReference>
<protein>
    <submittedName>
        <fullName evidence="3">Gnf1 protein</fullName>
    </submittedName>
</protein>
<feature type="chain" id="PRO_5032885622" evidence="2">
    <location>
        <begin position="18"/>
        <end position="436"/>
    </location>
</feature>
<sequence length="436" mass="49296">MIAWRWLVVIACVYADGSQVQSGCKLSAEQQPEILTLLQVETAIQPSKNVSGTLEPHVRSSEDGNGGHAKFEWWLLLFRVSLLTLAMILAHGWLFRPWKSVFVLLIPLGTAAFAAFSACGSGLPDSRGRMNLVVFEKSCSVAAWTVLLTLLTSMCVASAPEEAAWPLSGVRRFLRQFRNFRLSVWPQVVLYMALAVSILEGVLGDLTHQCYLNAVTGLCLVVCLPLPGAGLFQYPSEWIRKYDMAAMQAELQGLDLSDEDLRPRISDWYVCLMETKTGRRFADMCCRLPVSWVWLYTSWNALFLFDISALNGWTLAVLLAPLLESQRTLCLLQSHGVALIPWMNSHWLQVRAFSLWLWLVLNGCFHPLFGNISSPSDWFELTPHDEDQARRMWGAFNLAWAILHLGWFWHRIYRLNQLSQAETEQRSMPKDSLASG</sequence>
<gene>
    <name evidence="3" type="primary">Gnf1</name>
    <name evidence="3" type="ORF">SNAT2548_LOCUS1574</name>
</gene>
<keyword evidence="1" id="KW-0472">Membrane</keyword>
<dbReference type="EMBL" id="CAJNDS010000089">
    <property type="protein sequence ID" value="CAE6951092.1"/>
    <property type="molecule type" value="Genomic_DNA"/>
</dbReference>
<feature type="signal peptide" evidence="2">
    <location>
        <begin position="1"/>
        <end position="17"/>
    </location>
</feature>
<keyword evidence="1" id="KW-0812">Transmembrane</keyword>
<feature type="transmembrane region" description="Helical" evidence="1">
    <location>
        <begin position="141"/>
        <end position="160"/>
    </location>
</feature>
<organism evidence="3 4">
    <name type="scientific">Symbiodinium natans</name>
    <dbReference type="NCBI Taxonomy" id="878477"/>
    <lineage>
        <taxon>Eukaryota</taxon>
        <taxon>Sar</taxon>
        <taxon>Alveolata</taxon>
        <taxon>Dinophyceae</taxon>
        <taxon>Suessiales</taxon>
        <taxon>Symbiodiniaceae</taxon>
        <taxon>Symbiodinium</taxon>
    </lineage>
</organism>
<dbReference type="AlphaFoldDB" id="A0A812HHK2"/>
<keyword evidence="1" id="KW-1133">Transmembrane helix</keyword>